<protein>
    <recommendedName>
        <fullName evidence="3">KfrA N-terminal DNA-binding domain-containing protein</fullName>
    </recommendedName>
</protein>
<keyword evidence="2" id="KW-1185">Reference proteome</keyword>
<organism evidence="1 2">
    <name type="scientific">Stenotrophomonas terrae</name>
    <dbReference type="NCBI Taxonomy" id="405446"/>
    <lineage>
        <taxon>Bacteria</taxon>
        <taxon>Pseudomonadati</taxon>
        <taxon>Pseudomonadota</taxon>
        <taxon>Gammaproteobacteria</taxon>
        <taxon>Lysobacterales</taxon>
        <taxon>Lysobacteraceae</taxon>
        <taxon>Stenotrophomonas</taxon>
    </lineage>
</organism>
<sequence length="67" mass="7854">MGNEAVRRRDVCEARGYIRRGITTPAKVNQLIDDMTKRRGVVAAERLRADMREEWLKRGKWMVGRHS</sequence>
<gene>
    <name evidence="1" type="ORF">ABB27_14730</name>
</gene>
<dbReference type="PATRIC" id="fig|405446.3.peg.2694"/>
<evidence type="ECO:0008006" key="3">
    <source>
        <dbReference type="Google" id="ProtNLM"/>
    </source>
</evidence>
<dbReference type="EMBL" id="LDJJ01000051">
    <property type="protein sequence ID" value="KRG65857.1"/>
    <property type="molecule type" value="Genomic_DNA"/>
</dbReference>
<dbReference type="AlphaFoldDB" id="A0A0R0CJT0"/>
<evidence type="ECO:0000313" key="2">
    <source>
        <dbReference type="Proteomes" id="UP000051863"/>
    </source>
</evidence>
<reference evidence="1 2" key="1">
    <citation type="submission" date="2015-05" db="EMBL/GenBank/DDBJ databases">
        <title>Genome sequencing and analysis of members of genus Stenotrophomonas.</title>
        <authorList>
            <person name="Patil P.P."/>
            <person name="Midha S."/>
            <person name="Patil P.B."/>
        </authorList>
    </citation>
    <scope>NUCLEOTIDE SEQUENCE [LARGE SCALE GENOMIC DNA]</scope>
    <source>
        <strain evidence="1 2">DSM 18941</strain>
    </source>
</reference>
<name>A0A0R0CJT0_9GAMM</name>
<dbReference type="InterPro" id="IPR056113">
    <property type="entry name" value="DUF7696"/>
</dbReference>
<comment type="caution">
    <text evidence="1">The sequence shown here is derived from an EMBL/GenBank/DDBJ whole genome shotgun (WGS) entry which is preliminary data.</text>
</comment>
<proteinExistence type="predicted"/>
<dbReference type="Proteomes" id="UP000051863">
    <property type="component" value="Unassembled WGS sequence"/>
</dbReference>
<evidence type="ECO:0000313" key="1">
    <source>
        <dbReference type="EMBL" id="KRG65857.1"/>
    </source>
</evidence>
<dbReference type="Pfam" id="PF24751">
    <property type="entry name" value="DUF7696"/>
    <property type="match status" value="1"/>
</dbReference>
<accession>A0A0R0CJT0</accession>